<sequence>MAETVIIGGARTPFGKFGGVLKGRPAVELGGIALQGALRRSGISPLSVDEVIMGMAIQAGAGQNPARQAALFAGFNAEVPAETVNKVCASGMRSITLASQIIAAGDAEIIAAGGMESMSNVPYAMRDYRFGKRMGDGTATDLLQRDGLRCATEGRHMGDYADSIAAEYGISRTEQDEWALRSHERAVQGILQGIFAAEIVPVPLEDGTPPAASHVFAVETDEPPRGDTSLKKLAALRPAFAAAGTTGTITAGNAPGVNDGAAAVIVTSKARAIREGCAPLATILGHAAVSLEPRLYPIAPALAVQKLLQRQGLQLDAVDRIELNEAFAAVVLACGRLLGWDSDKVNVHGGAIALGHPVGASGARIVGTLVNGLRRRGGGLGIAAVCSGGGQGDAVLIRVEG</sequence>
<evidence type="ECO:0000259" key="8">
    <source>
        <dbReference type="Pfam" id="PF00108"/>
    </source>
</evidence>
<feature type="active site" description="Proton acceptor" evidence="6">
    <location>
        <position position="356"/>
    </location>
</feature>
<dbReference type="Gene3D" id="3.40.47.10">
    <property type="match status" value="2"/>
</dbReference>
<dbReference type="PANTHER" id="PTHR18919:SF107">
    <property type="entry name" value="ACETYL-COA ACETYLTRANSFERASE, CYTOSOLIC"/>
    <property type="match status" value="1"/>
</dbReference>
<evidence type="ECO:0000256" key="4">
    <source>
        <dbReference type="ARBA" id="ARBA00023315"/>
    </source>
</evidence>
<comment type="similarity">
    <text evidence="1 7">Belongs to the thiolase-like superfamily. Thiolase family.</text>
</comment>
<dbReference type="InterPro" id="IPR020616">
    <property type="entry name" value="Thiolase_N"/>
</dbReference>
<evidence type="ECO:0000259" key="9">
    <source>
        <dbReference type="Pfam" id="PF02803"/>
    </source>
</evidence>
<evidence type="ECO:0000256" key="3">
    <source>
        <dbReference type="ARBA" id="ARBA00022679"/>
    </source>
</evidence>
<evidence type="ECO:0000313" key="11">
    <source>
        <dbReference type="Proteomes" id="UP000479114"/>
    </source>
</evidence>
<feature type="active site" description="Proton acceptor" evidence="6">
    <location>
        <position position="386"/>
    </location>
</feature>
<protein>
    <recommendedName>
        <fullName evidence="2">acetyl-CoA C-acetyltransferase</fullName>
        <ecNumber evidence="2">2.3.1.9</ecNumber>
    </recommendedName>
    <alternativeName>
        <fullName evidence="5">Acetoacetyl-CoA thiolase</fullName>
    </alternativeName>
</protein>
<keyword evidence="11" id="KW-1185">Reference proteome</keyword>
<dbReference type="FunFam" id="3.40.47.10:FF:000010">
    <property type="entry name" value="Acetyl-CoA acetyltransferase (Thiolase)"/>
    <property type="match status" value="1"/>
</dbReference>
<reference evidence="10 11" key="1">
    <citation type="submission" date="2020-02" db="EMBL/GenBank/DDBJ databases">
        <title>Paenibacillus sp. nov., isolated from rhizosphere soil of tomato.</title>
        <authorList>
            <person name="Weon H.-Y."/>
            <person name="Lee S.A."/>
        </authorList>
    </citation>
    <scope>NUCLEOTIDE SEQUENCE [LARGE SCALE GENOMIC DNA]</scope>
    <source>
        <strain evidence="10 11">14171R-81</strain>
    </source>
</reference>
<dbReference type="NCBIfam" id="NF006086">
    <property type="entry name" value="PRK08235.1"/>
    <property type="match status" value="1"/>
</dbReference>
<dbReference type="GO" id="GO:0003985">
    <property type="term" value="F:acetyl-CoA C-acetyltransferase activity"/>
    <property type="evidence" value="ECO:0007669"/>
    <property type="project" value="UniProtKB-EC"/>
</dbReference>
<gene>
    <name evidence="10" type="ORF">GZH47_10880</name>
</gene>
<accession>A0A6C0NYJ0</accession>
<dbReference type="PANTHER" id="PTHR18919">
    <property type="entry name" value="ACETYL-COA C-ACYLTRANSFERASE"/>
    <property type="match status" value="1"/>
</dbReference>
<dbReference type="InterPro" id="IPR020617">
    <property type="entry name" value="Thiolase_C"/>
</dbReference>
<dbReference type="InterPro" id="IPR016039">
    <property type="entry name" value="Thiolase-like"/>
</dbReference>
<dbReference type="InterPro" id="IPR002155">
    <property type="entry name" value="Thiolase"/>
</dbReference>
<dbReference type="PIRSF" id="PIRSF000429">
    <property type="entry name" value="Ac-CoA_Ac_transf"/>
    <property type="match status" value="1"/>
</dbReference>
<feature type="domain" description="Thiolase C-terminal" evidence="9">
    <location>
        <begin position="279"/>
        <end position="398"/>
    </location>
</feature>
<dbReference type="InterPro" id="IPR020615">
    <property type="entry name" value="Thiolase_acyl_enz_int_AS"/>
</dbReference>
<evidence type="ECO:0000256" key="7">
    <source>
        <dbReference type="RuleBase" id="RU003557"/>
    </source>
</evidence>
<organism evidence="10 11">
    <name type="scientific">Paenibacillus rhizovicinus</name>
    <dbReference type="NCBI Taxonomy" id="2704463"/>
    <lineage>
        <taxon>Bacteria</taxon>
        <taxon>Bacillati</taxon>
        <taxon>Bacillota</taxon>
        <taxon>Bacilli</taxon>
        <taxon>Bacillales</taxon>
        <taxon>Paenibacillaceae</taxon>
        <taxon>Paenibacillus</taxon>
    </lineage>
</organism>
<keyword evidence="4 7" id="KW-0012">Acyltransferase</keyword>
<dbReference type="CDD" id="cd00751">
    <property type="entry name" value="thiolase"/>
    <property type="match status" value="1"/>
</dbReference>
<dbReference type="Pfam" id="PF02803">
    <property type="entry name" value="Thiolase_C"/>
    <property type="match status" value="1"/>
</dbReference>
<dbReference type="InterPro" id="IPR020610">
    <property type="entry name" value="Thiolase_AS"/>
</dbReference>
<evidence type="ECO:0000256" key="1">
    <source>
        <dbReference type="ARBA" id="ARBA00010982"/>
    </source>
</evidence>
<dbReference type="PROSITE" id="PS00098">
    <property type="entry name" value="THIOLASE_1"/>
    <property type="match status" value="1"/>
</dbReference>
<evidence type="ECO:0000256" key="2">
    <source>
        <dbReference type="ARBA" id="ARBA00012705"/>
    </source>
</evidence>
<feature type="active site" description="Acyl-thioester intermediate" evidence="6">
    <location>
        <position position="88"/>
    </location>
</feature>
<dbReference type="PROSITE" id="PS00737">
    <property type="entry name" value="THIOLASE_2"/>
    <property type="match status" value="1"/>
</dbReference>
<dbReference type="AlphaFoldDB" id="A0A6C0NYJ0"/>
<proteinExistence type="inferred from homology"/>
<dbReference type="PROSITE" id="PS00099">
    <property type="entry name" value="THIOLASE_3"/>
    <property type="match status" value="1"/>
</dbReference>
<keyword evidence="3 7" id="KW-0808">Transferase</keyword>
<evidence type="ECO:0000313" key="10">
    <source>
        <dbReference type="EMBL" id="QHW31310.1"/>
    </source>
</evidence>
<evidence type="ECO:0000256" key="5">
    <source>
        <dbReference type="ARBA" id="ARBA00030755"/>
    </source>
</evidence>
<dbReference type="Pfam" id="PF00108">
    <property type="entry name" value="Thiolase_N"/>
    <property type="match status" value="1"/>
</dbReference>
<dbReference type="SUPFAM" id="SSF53901">
    <property type="entry name" value="Thiolase-like"/>
    <property type="match status" value="2"/>
</dbReference>
<dbReference type="EMBL" id="CP048286">
    <property type="protein sequence ID" value="QHW31310.1"/>
    <property type="molecule type" value="Genomic_DNA"/>
</dbReference>
<evidence type="ECO:0000256" key="6">
    <source>
        <dbReference type="PIRSR" id="PIRSR000429-1"/>
    </source>
</evidence>
<dbReference type="Proteomes" id="UP000479114">
    <property type="component" value="Chromosome"/>
</dbReference>
<dbReference type="EC" id="2.3.1.9" evidence="2"/>
<feature type="domain" description="Thiolase N-terminal" evidence="8">
    <location>
        <begin position="5"/>
        <end position="269"/>
    </location>
</feature>
<name>A0A6C0NYJ0_9BACL</name>
<dbReference type="KEGG" id="prz:GZH47_10880"/>
<dbReference type="NCBIfam" id="TIGR01930">
    <property type="entry name" value="AcCoA-C-Actrans"/>
    <property type="match status" value="1"/>
</dbReference>
<dbReference type="InterPro" id="IPR020613">
    <property type="entry name" value="Thiolase_CS"/>
</dbReference>
<dbReference type="RefSeq" id="WP_162640118.1">
    <property type="nucleotide sequence ID" value="NZ_CP048286.1"/>
</dbReference>